<evidence type="ECO:0000313" key="2">
    <source>
        <dbReference type="EMBL" id="KAB8243637.1"/>
    </source>
</evidence>
<dbReference type="Proteomes" id="UP000325434">
    <property type="component" value="Unassembled WGS sequence"/>
</dbReference>
<keyword evidence="1" id="KW-0472">Membrane</keyword>
<dbReference type="AlphaFoldDB" id="A0A5N6GPC7"/>
<evidence type="ECO:0000256" key="1">
    <source>
        <dbReference type="SAM" id="Phobius"/>
    </source>
</evidence>
<gene>
    <name evidence="2" type="ORF">BDV35DRAFT_362458</name>
</gene>
<sequence>MLDRILKLIVILYCLLVLLYYFDTQSGLPLQGQAVVDAAVADCYHNPPLLSRIGVL</sequence>
<proteinExistence type="predicted"/>
<keyword evidence="1" id="KW-1133">Transmembrane helix</keyword>
<keyword evidence="1" id="KW-0812">Transmembrane</keyword>
<reference evidence="2" key="1">
    <citation type="submission" date="2019-04" db="EMBL/GenBank/DDBJ databases">
        <title>Friends and foes A comparative genomics study of 23 Aspergillus species from section Flavi.</title>
        <authorList>
            <consortium name="DOE Joint Genome Institute"/>
            <person name="Kjaerbolling I."/>
            <person name="Vesth T."/>
            <person name="Frisvad J.C."/>
            <person name="Nybo J.L."/>
            <person name="Theobald S."/>
            <person name="Kildgaard S."/>
            <person name="Isbrandt T."/>
            <person name="Kuo A."/>
            <person name="Sato A."/>
            <person name="Lyhne E.K."/>
            <person name="Kogle M.E."/>
            <person name="Wiebenga A."/>
            <person name="Kun R.S."/>
            <person name="Lubbers R.J."/>
            <person name="Makela M.R."/>
            <person name="Barry K."/>
            <person name="Chovatia M."/>
            <person name="Clum A."/>
            <person name="Daum C."/>
            <person name="Haridas S."/>
            <person name="He G."/>
            <person name="LaButti K."/>
            <person name="Lipzen A."/>
            <person name="Mondo S."/>
            <person name="Riley R."/>
            <person name="Salamov A."/>
            <person name="Simmons B.A."/>
            <person name="Magnuson J.K."/>
            <person name="Henrissat B."/>
            <person name="Mortensen U.H."/>
            <person name="Larsen T.O."/>
            <person name="Devries R.P."/>
            <person name="Grigoriev I.V."/>
            <person name="Machida M."/>
            <person name="Baker S.E."/>
            <person name="Andersen M.R."/>
        </authorList>
    </citation>
    <scope>NUCLEOTIDE SEQUENCE [LARGE SCALE GENOMIC DNA]</scope>
    <source>
        <strain evidence="2">CBS 121.62</strain>
    </source>
</reference>
<name>A0A5N6GPC7_ASPFL</name>
<accession>A0A5N6GPC7</accession>
<feature type="transmembrane region" description="Helical" evidence="1">
    <location>
        <begin position="5"/>
        <end position="22"/>
    </location>
</feature>
<organism evidence="2">
    <name type="scientific">Aspergillus flavus</name>
    <dbReference type="NCBI Taxonomy" id="5059"/>
    <lineage>
        <taxon>Eukaryota</taxon>
        <taxon>Fungi</taxon>
        <taxon>Dikarya</taxon>
        <taxon>Ascomycota</taxon>
        <taxon>Pezizomycotina</taxon>
        <taxon>Eurotiomycetes</taxon>
        <taxon>Eurotiomycetidae</taxon>
        <taxon>Eurotiales</taxon>
        <taxon>Aspergillaceae</taxon>
        <taxon>Aspergillus</taxon>
        <taxon>Aspergillus subgen. Circumdati</taxon>
    </lineage>
</organism>
<dbReference type="EMBL" id="ML734639">
    <property type="protein sequence ID" value="KAB8243637.1"/>
    <property type="molecule type" value="Genomic_DNA"/>
</dbReference>
<protein>
    <submittedName>
        <fullName evidence="2">Uncharacterized protein</fullName>
    </submittedName>
</protein>